<accession>A0A6J5V6W3</accession>
<reference evidence="2 3" key="1">
    <citation type="submission" date="2020-05" db="EMBL/GenBank/DDBJ databases">
        <authorList>
            <person name="Campoy J."/>
            <person name="Schneeberger K."/>
            <person name="Spophaly S."/>
        </authorList>
    </citation>
    <scope>NUCLEOTIDE SEQUENCE [LARGE SCALE GENOMIC DNA]</scope>
    <source>
        <strain evidence="2">PruArmRojPasFocal</strain>
    </source>
</reference>
<keyword evidence="1" id="KW-0812">Transmembrane</keyword>
<keyword evidence="1" id="KW-0472">Membrane</keyword>
<dbReference type="EMBL" id="CAEKDK010000006">
    <property type="protein sequence ID" value="CAB4283547.1"/>
    <property type="molecule type" value="Genomic_DNA"/>
</dbReference>
<evidence type="ECO:0000313" key="3">
    <source>
        <dbReference type="Proteomes" id="UP000507222"/>
    </source>
</evidence>
<dbReference type="AlphaFoldDB" id="A0A6J5V6W3"/>
<evidence type="ECO:0000313" key="2">
    <source>
        <dbReference type="EMBL" id="CAB4283547.1"/>
    </source>
</evidence>
<gene>
    <name evidence="2" type="ORF">CURHAP_LOCUS38283</name>
</gene>
<protein>
    <submittedName>
        <fullName evidence="2">Uncharacterized protein</fullName>
    </submittedName>
</protein>
<organism evidence="2 3">
    <name type="scientific">Prunus armeniaca</name>
    <name type="common">Apricot</name>
    <name type="synonym">Armeniaca vulgaris</name>
    <dbReference type="NCBI Taxonomy" id="36596"/>
    <lineage>
        <taxon>Eukaryota</taxon>
        <taxon>Viridiplantae</taxon>
        <taxon>Streptophyta</taxon>
        <taxon>Embryophyta</taxon>
        <taxon>Tracheophyta</taxon>
        <taxon>Spermatophyta</taxon>
        <taxon>Magnoliopsida</taxon>
        <taxon>eudicotyledons</taxon>
        <taxon>Gunneridae</taxon>
        <taxon>Pentapetalae</taxon>
        <taxon>rosids</taxon>
        <taxon>fabids</taxon>
        <taxon>Rosales</taxon>
        <taxon>Rosaceae</taxon>
        <taxon>Amygdaloideae</taxon>
        <taxon>Amygdaleae</taxon>
        <taxon>Prunus</taxon>
    </lineage>
</organism>
<evidence type="ECO:0000256" key="1">
    <source>
        <dbReference type="SAM" id="Phobius"/>
    </source>
</evidence>
<feature type="transmembrane region" description="Helical" evidence="1">
    <location>
        <begin position="12"/>
        <end position="36"/>
    </location>
</feature>
<keyword evidence="1" id="KW-1133">Transmembrane helix</keyword>
<name>A0A6J5V6W3_PRUAR</name>
<dbReference type="Proteomes" id="UP000507222">
    <property type="component" value="Unassembled WGS sequence"/>
</dbReference>
<proteinExistence type="predicted"/>
<sequence>MGDYLAKRFPDARMIVFSQISSGSAIPLAAILLQMLSDDQSTAFRHGWSCSLPGAVQQLTSTYP</sequence>